<gene>
    <name evidence="4" type="ORF">EBB54_19260</name>
</gene>
<dbReference type="InterPro" id="IPR019734">
    <property type="entry name" value="TPR_rpt"/>
</dbReference>
<sequence length="462" mass="54517">MDDYKTLGLEQGASQKEIKRAYFSLVRKYSPEEAPEKFREIREAYERLKGQTEGQGPMFPRPVDPLACKFLDLYWSYRNAQDVQGARDVCQEAWKRFPEEIQFLYHLALAQRRAGNSGKSVKSCEELVKREPENRWFWRELAISYDERSYTRKAFQAYEKAYELGCRDFRFLLEFSVSCNNYEQYDRGIQILTELIRKDRRWKREEITGVMDAYFGIVTMYCAKGEDFSGILGEFSHFIRQYSIYLAERLEYVLGFCSRMIMGIELCADPHDLVMDIFSTLKRVCVSEKDRGMLNEVREQYLETRIYADSRLDRTVRLGVQVCFQMDDEPADVRAFAAADLKLCMIRERQEILPQLEILEEEYPEYYEKIQDFAEQLRKGENLDYLKGTLLKQYTRYAKYISGGVYFERYPDEKKRAMGTVVYENDGEQPFVRSGKKIGRNAPCPCGSGKKYKHCCMRKEHA</sequence>
<dbReference type="InterPro" id="IPR051938">
    <property type="entry name" value="Apopto_cytoskel_mod"/>
</dbReference>
<dbReference type="PANTHER" id="PTHR44145">
    <property type="entry name" value="DNAJ HOMOLOG SUBFAMILY A MEMBER 3, MITOCHONDRIAL"/>
    <property type="match status" value="1"/>
</dbReference>
<dbReference type="InterPro" id="IPR036869">
    <property type="entry name" value="J_dom_sf"/>
</dbReference>
<dbReference type="PRINTS" id="PR00625">
    <property type="entry name" value="JDOMAIN"/>
</dbReference>
<dbReference type="PROSITE" id="PS50076">
    <property type="entry name" value="DNAJ_2"/>
    <property type="match status" value="1"/>
</dbReference>
<accession>A0A426DKL4</accession>
<dbReference type="SUPFAM" id="SSF46565">
    <property type="entry name" value="Chaperone J-domain"/>
    <property type="match status" value="1"/>
</dbReference>
<evidence type="ECO:0000259" key="3">
    <source>
        <dbReference type="PROSITE" id="PS50076"/>
    </source>
</evidence>
<protein>
    <recommendedName>
        <fullName evidence="3">J domain-containing protein</fullName>
    </recommendedName>
</protein>
<dbReference type="InterPro" id="IPR001623">
    <property type="entry name" value="DnaJ_domain"/>
</dbReference>
<dbReference type="SMART" id="SM00271">
    <property type="entry name" value="DnaJ"/>
    <property type="match status" value="1"/>
</dbReference>
<comment type="caution">
    <text evidence="4">The sequence shown here is derived from an EMBL/GenBank/DDBJ whole genome shotgun (WGS) entry which is preliminary data.</text>
</comment>
<dbReference type="Pfam" id="PF02810">
    <property type="entry name" value="SEC-C"/>
    <property type="match status" value="1"/>
</dbReference>
<evidence type="ECO:0000313" key="5">
    <source>
        <dbReference type="Proteomes" id="UP000274920"/>
    </source>
</evidence>
<evidence type="ECO:0000313" key="4">
    <source>
        <dbReference type="EMBL" id="RRK33236.1"/>
    </source>
</evidence>
<feature type="domain" description="J" evidence="3">
    <location>
        <begin position="2"/>
        <end position="85"/>
    </location>
</feature>
<dbReference type="Pfam" id="PF00226">
    <property type="entry name" value="DnaJ"/>
    <property type="match status" value="1"/>
</dbReference>
<dbReference type="PANTHER" id="PTHR44145:SF3">
    <property type="entry name" value="DNAJ HOMOLOG SUBFAMILY A MEMBER 3, MITOCHONDRIAL"/>
    <property type="match status" value="1"/>
</dbReference>
<reference evidence="4" key="1">
    <citation type="submission" date="2018-10" db="EMBL/GenBank/DDBJ databases">
        <title>Schaedlerella arabinophila gen. nov. sp. nov., isolated from the mouse intestinal tract and comparative analysis with the genome of the closely related altered Schaedler flora strain ASF502.</title>
        <authorList>
            <person name="Miyake S."/>
            <person name="Soh M."/>
            <person name="Seedorf H."/>
        </authorList>
    </citation>
    <scope>NUCLEOTIDE SEQUENCE [LARGE SCALE GENOMIC DNA]</scope>
    <source>
        <strain evidence="4">DSM 106076</strain>
    </source>
</reference>
<keyword evidence="1" id="KW-0235">DNA replication</keyword>
<dbReference type="SUPFAM" id="SSF48452">
    <property type="entry name" value="TPR-like"/>
    <property type="match status" value="1"/>
</dbReference>
<dbReference type="Pfam" id="PF13174">
    <property type="entry name" value="TPR_6"/>
    <property type="match status" value="1"/>
</dbReference>
<dbReference type="SUPFAM" id="SSF103642">
    <property type="entry name" value="Sec-C motif"/>
    <property type="match status" value="1"/>
</dbReference>
<organism evidence="4 5">
    <name type="scientific">Schaedlerella arabinosiphila</name>
    <dbReference type="NCBI Taxonomy" id="2044587"/>
    <lineage>
        <taxon>Bacteria</taxon>
        <taxon>Bacillati</taxon>
        <taxon>Bacillota</taxon>
        <taxon>Clostridia</taxon>
        <taxon>Lachnospirales</taxon>
        <taxon>Lachnospiraceae</taxon>
        <taxon>Schaedlerella</taxon>
    </lineage>
</organism>
<keyword evidence="5" id="KW-1185">Reference proteome</keyword>
<dbReference type="EMBL" id="RHJS01000002">
    <property type="protein sequence ID" value="RRK33236.1"/>
    <property type="molecule type" value="Genomic_DNA"/>
</dbReference>
<dbReference type="Gene3D" id="1.10.287.110">
    <property type="entry name" value="DnaJ domain"/>
    <property type="match status" value="1"/>
</dbReference>
<dbReference type="GO" id="GO:0006260">
    <property type="term" value="P:DNA replication"/>
    <property type="evidence" value="ECO:0007669"/>
    <property type="project" value="UniProtKB-KW"/>
</dbReference>
<proteinExistence type="predicted"/>
<dbReference type="Gene3D" id="1.25.40.10">
    <property type="entry name" value="Tetratricopeptide repeat domain"/>
    <property type="match status" value="1"/>
</dbReference>
<evidence type="ECO:0000256" key="1">
    <source>
        <dbReference type="ARBA" id="ARBA00022705"/>
    </source>
</evidence>
<evidence type="ECO:0000256" key="2">
    <source>
        <dbReference type="ARBA" id="ARBA00023186"/>
    </source>
</evidence>
<dbReference type="InterPro" id="IPR004027">
    <property type="entry name" value="SEC_C_motif"/>
</dbReference>
<dbReference type="RefSeq" id="WP_125128557.1">
    <property type="nucleotide sequence ID" value="NZ_RHJS01000002.1"/>
</dbReference>
<dbReference type="Proteomes" id="UP000274920">
    <property type="component" value="Unassembled WGS sequence"/>
</dbReference>
<dbReference type="Gene3D" id="3.10.450.50">
    <property type="match status" value="1"/>
</dbReference>
<dbReference type="CDD" id="cd06257">
    <property type="entry name" value="DnaJ"/>
    <property type="match status" value="1"/>
</dbReference>
<keyword evidence="2" id="KW-0143">Chaperone</keyword>
<name>A0A426DKL4_9FIRM</name>
<dbReference type="InterPro" id="IPR011990">
    <property type="entry name" value="TPR-like_helical_dom_sf"/>
</dbReference>
<dbReference type="AlphaFoldDB" id="A0A426DKL4"/>